<gene>
    <name evidence="5" type="ORF">MNBD_ACTINO01-2128</name>
</gene>
<dbReference type="GO" id="GO:0009055">
    <property type="term" value="F:electron transfer activity"/>
    <property type="evidence" value="ECO:0007669"/>
    <property type="project" value="InterPro"/>
</dbReference>
<evidence type="ECO:0000256" key="2">
    <source>
        <dbReference type="ARBA" id="ARBA00022723"/>
    </source>
</evidence>
<proteinExistence type="predicted"/>
<evidence type="ECO:0000256" key="3">
    <source>
        <dbReference type="ARBA" id="ARBA00023004"/>
    </source>
</evidence>
<dbReference type="AlphaFoldDB" id="A0A3B0S5B3"/>
<dbReference type="InterPro" id="IPR009056">
    <property type="entry name" value="Cyt_c-like_dom"/>
</dbReference>
<name>A0A3B0S5B3_9ZZZZ</name>
<feature type="non-terminal residue" evidence="5">
    <location>
        <position position="1"/>
    </location>
</feature>
<organism evidence="5">
    <name type="scientific">hydrothermal vent metagenome</name>
    <dbReference type="NCBI Taxonomy" id="652676"/>
    <lineage>
        <taxon>unclassified sequences</taxon>
        <taxon>metagenomes</taxon>
        <taxon>ecological metagenomes</taxon>
    </lineage>
</organism>
<dbReference type="InterPro" id="IPR036909">
    <property type="entry name" value="Cyt_c-like_dom_sf"/>
</dbReference>
<dbReference type="GO" id="GO:0046872">
    <property type="term" value="F:metal ion binding"/>
    <property type="evidence" value="ECO:0007669"/>
    <property type="project" value="UniProtKB-KW"/>
</dbReference>
<evidence type="ECO:0000259" key="4">
    <source>
        <dbReference type="PROSITE" id="PS51007"/>
    </source>
</evidence>
<dbReference type="Gene3D" id="1.10.760.10">
    <property type="entry name" value="Cytochrome c-like domain"/>
    <property type="match status" value="1"/>
</dbReference>
<dbReference type="Pfam" id="PF13442">
    <property type="entry name" value="Cytochrome_CBB3"/>
    <property type="match status" value="1"/>
</dbReference>
<evidence type="ECO:0000313" key="5">
    <source>
        <dbReference type="EMBL" id="VAV95538.1"/>
    </source>
</evidence>
<keyword evidence="2" id="KW-0479">Metal-binding</keyword>
<accession>A0A3B0S5B3</accession>
<dbReference type="PROSITE" id="PS51007">
    <property type="entry name" value="CYTC"/>
    <property type="match status" value="1"/>
</dbReference>
<dbReference type="EMBL" id="UOEI01000151">
    <property type="protein sequence ID" value="VAV95538.1"/>
    <property type="molecule type" value="Genomic_DNA"/>
</dbReference>
<protein>
    <recommendedName>
        <fullName evidence="4">Cytochrome c domain-containing protein</fullName>
    </recommendedName>
</protein>
<dbReference type="GO" id="GO:0020037">
    <property type="term" value="F:heme binding"/>
    <property type="evidence" value="ECO:0007669"/>
    <property type="project" value="InterPro"/>
</dbReference>
<dbReference type="SUPFAM" id="SSF46626">
    <property type="entry name" value="Cytochrome c"/>
    <property type="match status" value="1"/>
</dbReference>
<keyword evidence="3" id="KW-0408">Iron</keyword>
<keyword evidence="1" id="KW-0349">Heme</keyword>
<reference evidence="5" key="1">
    <citation type="submission" date="2018-06" db="EMBL/GenBank/DDBJ databases">
        <authorList>
            <person name="Zhirakovskaya E."/>
        </authorList>
    </citation>
    <scope>NUCLEOTIDE SEQUENCE</scope>
</reference>
<sequence length="364" mass="38716">KFWITFGRAGTPMPSNGLEGGGAMTVQEIDRTIEYLKSIQLTQEEAFAKVEGAVDRALNAIEGGEAQAKSLINRQQADIDAVKASADRLAVTGTFPDDVKDLFQAPGTCTEESAAVVGALCESPGQDSDRDGLTDETEKELTRIAATSRETLVVITSRPPDEEGVVTYETVPNESYALRFDQFLAFSNDDPDTKAPAPDLEMAQRLLGNLESDLLLVGVAAEREDEFLGGLDAGMDFLAASLADRLWEVDFDAAATAMGVTVDEATRGAGLFNAYCARCHTGGYSAGQPFEQGAGSGAWGPSLVDGRAELQFPDMPDQIAFVMSGTDNGVKYGINGLGSGRMPGFGQILSTADIELIVRYERSL</sequence>
<feature type="domain" description="Cytochrome c" evidence="4">
    <location>
        <begin position="263"/>
        <end position="364"/>
    </location>
</feature>
<evidence type="ECO:0000256" key="1">
    <source>
        <dbReference type="ARBA" id="ARBA00022617"/>
    </source>
</evidence>